<organism evidence="1 2">
    <name type="scientific">Rhizoctonia solani</name>
    <dbReference type="NCBI Taxonomy" id="456999"/>
    <lineage>
        <taxon>Eukaryota</taxon>
        <taxon>Fungi</taxon>
        <taxon>Dikarya</taxon>
        <taxon>Basidiomycota</taxon>
        <taxon>Agaricomycotina</taxon>
        <taxon>Agaricomycetes</taxon>
        <taxon>Cantharellales</taxon>
        <taxon>Ceratobasidiaceae</taxon>
        <taxon>Rhizoctonia</taxon>
    </lineage>
</organism>
<dbReference type="Proteomes" id="UP000663843">
    <property type="component" value="Unassembled WGS sequence"/>
</dbReference>
<gene>
    <name evidence="1" type="ORF">RDB_LOCUS38235</name>
</gene>
<name>A0A8H2WSE2_9AGAM</name>
<dbReference type="AlphaFoldDB" id="A0A8H2WSE2"/>
<protein>
    <submittedName>
        <fullName evidence="1">Uncharacterized protein</fullName>
    </submittedName>
</protein>
<reference evidence="1" key="1">
    <citation type="submission" date="2021-01" db="EMBL/GenBank/DDBJ databases">
        <authorList>
            <person name="Kaushik A."/>
        </authorList>
    </citation>
    <scope>NUCLEOTIDE SEQUENCE</scope>
    <source>
        <strain evidence="1">AG2-2IIIB</strain>
    </source>
</reference>
<evidence type="ECO:0000313" key="2">
    <source>
        <dbReference type="Proteomes" id="UP000663843"/>
    </source>
</evidence>
<sequence>MIGSDFENPTGPSQLATLLGFTNLVTYPIHIERISSAVHSEILRPLEVFAASCPRLETLKLNFSFIEYEHSYSPGLLADAFGKSTMPSFHMLHICGDVELQAESLFGTLTTGSNPFGNFLIRDPRIKDLKLGYTGKA</sequence>
<dbReference type="EMBL" id="CAJMWT010001469">
    <property type="protein sequence ID" value="CAE6403896.1"/>
    <property type="molecule type" value="Genomic_DNA"/>
</dbReference>
<comment type="caution">
    <text evidence="1">The sequence shown here is derived from an EMBL/GenBank/DDBJ whole genome shotgun (WGS) entry which is preliminary data.</text>
</comment>
<accession>A0A8H2WSE2</accession>
<evidence type="ECO:0000313" key="1">
    <source>
        <dbReference type="EMBL" id="CAE6403896.1"/>
    </source>
</evidence>
<proteinExistence type="predicted"/>